<dbReference type="SMART" id="SM00448">
    <property type="entry name" value="REC"/>
    <property type="match status" value="1"/>
</dbReference>
<dbReference type="Pfam" id="PF00072">
    <property type="entry name" value="Response_reg"/>
    <property type="match status" value="1"/>
</dbReference>
<keyword evidence="2 4" id="KW-0597">Phosphoprotein</keyword>
<reference evidence="6 7" key="1">
    <citation type="submission" date="2021-03" db="EMBL/GenBank/DDBJ databases">
        <title>Genomic Encyclopedia of Type Strains, Phase IV (KMG-IV): sequencing the most valuable type-strain genomes for metagenomic binning, comparative biology and taxonomic classification.</title>
        <authorList>
            <person name="Goeker M."/>
        </authorList>
    </citation>
    <scope>NUCLEOTIDE SEQUENCE [LARGE SCALE GENOMIC DNA]</scope>
    <source>
        <strain evidence="6 7">DSM 27138</strain>
    </source>
</reference>
<dbReference type="InterPro" id="IPR001789">
    <property type="entry name" value="Sig_transdc_resp-reg_receiver"/>
</dbReference>
<accession>A0ABS4JPI4</accession>
<dbReference type="EMBL" id="JAGGLG010000005">
    <property type="protein sequence ID" value="MBP2017456.1"/>
    <property type="molecule type" value="Genomic_DNA"/>
</dbReference>
<dbReference type="SUPFAM" id="SSF52172">
    <property type="entry name" value="CheY-like"/>
    <property type="match status" value="1"/>
</dbReference>
<dbReference type="Gene3D" id="3.40.50.2300">
    <property type="match status" value="1"/>
</dbReference>
<evidence type="ECO:0000256" key="1">
    <source>
        <dbReference type="ARBA" id="ARBA00018672"/>
    </source>
</evidence>
<sequence length="130" mass="14454">MEDKTPTVLIVEDDKNSAMLIMDLLTAHGYRILTAESGRAATQRIEEHPVDLVILDLRLPEQTGFVVAEAIRRNPRTARVPIVVVSAYTDQQNRLRAYRSGVNVVLSKPVDTTELVLIVQNFLGTRAGDD</sequence>
<dbReference type="PANTHER" id="PTHR44591:SF3">
    <property type="entry name" value="RESPONSE REGULATORY DOMAIN-CONTAINING PROTEIN"/>
    <property type="match status" value="1"/>
</dbReference>
<dbReference type="InterPro" id="IPR011006">
    <property type="entry name" value="CheY-like_superfamily"/>
</dbReference>
<feature type="domain" description="Response regulatory" evidence="5">
    <location>
        <begin position="7"/>
        <end position="123"/>
    </location>
</feature>
<dbReference type="CDD" id="cd17546">
    <property type="entry name" value="REC_hyHK_CKI1_RcsC-like"/>
    <property type="match status" value="1"/>
</dbReference>
<organism evidence="6 7">
    <name type="scientific">Symbiobacterium terraclitae</name>
    <dbReference type="NCBI Taxonomy" id="557451"/>
    <lineage>
        <taxon>Bacteria</taxon>
        <taxon>Bacillati</taxon>
        <taxon>Bacillota</taxon>
        <taxon>Clostridia</taxon>
        <taxon>Eubacteriales</taxon>
        <taxon>Symbiobacteriaceae</taxon>
        <taxon>Symbiobacterium</taxon>
    </lineage>
</organism>
<protein>
    <recommendedName>
        <fullName evidence="1">Stage 0 sporulation protein A homolog</fullName>
    </recommendedName>
</protein>
<comment type="caution">
    <text evidence="6">The sequence shown here is derived from an EMBL/GenBank/DDBJ whole genome shotgun (WGS) entry which is preliminary data.</text>
</comment>
<dbReference type="PROSITE" id="PS50110">
    <property type="entry name" value="RESPONSE_REGULATORY"/>
    <property type="match status" value="1"/>
</dbReference>
<dbReference type="RefSeq" id="WP_209465603.1">
    <property type="nucleotide sequence ID" value="NZ_JAGGLG010000005.1"/>
</dbReference>
<gene>
    <name evidence="6" type="ORF">J2Z79_000839</name>
</gene>
<keyword evidence="7" id="KW-1185">Reference proteome</keyword>
<evidence type="ECO:0000256" key="4">
    <source>
        <dbReference type="PROSITE-ProRule" id="PRU00169"/>
    </source>
</evidence>
<evidence type="ECO:0000313" key="7">
    <source>
        <dbReference type="Proteomes" id="UP001519289"/>
    </source>
</evidence>
<comment type="function">
    <text evidence="3">May play the central regulatory role in sporulation. It may be an element of the effector pathway responsible for the activation of sporulation genes in response to nutritional stress. Spo0A may act in concert with spo0H (a sigma factor) to control the expression of some genes that are critical to the sporulation process.</text>
</comment>
<proteinExistence type="predicted"/>
<dbReference type="PANTHER" id="PTHR44591">
    <property type="entry name" value="STRESS RESPONSE REGULATOR PROTEIN 1"/>
    <property type="match status" value="1"/>
</dbReference>
<name>A0ABS4JPI4_9FIRM</name>
<evidence type="ECO:0000313" key="6">
    <source>
        <dbReference type="EMBL" id="MBP2017456.1"/>
    </source>
</evidence>
<dbReference type="InterPro" id="IPR050595">
    <property type="entry name" value="Bact_response_regulator"/>
</dbReference>
<dbReference type="Proteomes" id="UP001519289">
    <property type="component" value="Unassembled WGS sequence"/>
</dbReference>
<feature type="modified residue" description="4-aspartylphosphate" evidence="4">
    <location>
        <position position="56"/>
    </location>
</feature>
<evidence type="ECO:0000259" key="5">
    <source>
        <dbReference type="PROSITE" id="PS50110"/>
    </source>
</evidence>
<evidence type="ECO:0000256" key="2">
    <source>
        <dbReference type="ARBA" id="ARBA00022553"/>
    </source>
</evidence>
<evidence type="ECO:0000256" key="3">
    <source>
        <dbReference type="ARBA" id="ARBA00024867"/>
    </source>
</evidence>